<accession>A0A4C1Y8Y6</accession>
<proteinExistence type="predicted"/>
<evidence type="ECO:0000313" key="2">
    <source>
        <dbReference type="Proteomes" id="UP000299102"/>
    </source>
</evidence>
<protein>
    <submittedName>
        <fullName evidence="1">Uncharacterized protein</fullName>
    </submittedName>
</protein>
<gene>
    <name evidence="1" type="ORF">EVAR_20484_1</name>
</gene>
<evidence type="ECO:0000313" key="1">
    <source>
        <dbReference type="EMBL" id="GBP71384.1"/>
    </source>
</evidence>
<organism evidence="1 2">
    <name type="scientific">Eumeta variegata</name>
    <name type="common">Bagworm moth</name>
    <name type="synonym">Eumeta japonica</name>
    <dbReference type="NCBI Taxonomy" id="151549"/>
    <lineage>
        <taxon>Eukaryota</taxon>
        <taxon>Metazoa</taxon>
        <taxon>Ecdysozoa</taxon>
        <taxon>Arthropoda</taxon>
        <taxon>Hexapoda</taxon>
        <taxon>Insecta</taxon>
        <taxon>Pterygota</taxon>
        <taxon>Neoptera</taxon>
        <taxon>Endopterygota</taxon>
        <taxon>Lepidoptera</taxon>
        <taxon>Glossata</taxon>
        <taxon>Ditrysia</taxon>
        <taxon>Tineoidea</taxon>
        <taxon>Psychidae</taxon>
        <taxon>Oiketicinae</taxon>
        <taxon>Eumeta</taxon>
    </lineage>
</organism>
<reference evidence="1 2" key="1">
    <citation type="journal article" date="2019" name="Commun. Biol.">
        <title>The bagworm genome reveals a unique fibroin gene that provides high tensile strength.</title>
        <authorList>
            <person name="Kono N."/>
            <person name="Nakamura H."/>
            <person name="Ohtoshi R."/>
            <person name="Tomita M."/>
            <person name="Numata K."/>
            <person name="Arakawa K."/>
        </authorList>
    </citation>
    <scope>NUCLEOTIDE SEQUENCE [LARGE SCALE GENOMIC DNA]</scope>
</reference>
<dbReference type="OrthoDB" id="7006541at2759"/>
<dbReference type="AlphaFoldDB" id="A0A4C1Y8Y6"/>
<name>A0A4C1Y8Y6_EUMVA</name>
<sequence>MALKSTTKTDGFRDHPANTIGCEWAPFKLTQPPRTVRSFRNQRANFATRITRQLITSEGGGHRADLKTASAAAALILLAGDGLHMTVPSVRRNPNYFKPKERRLALFRVKDDYECYSESYIKCFWGMCDKQTSMETLIANQDTDTGAASTQDGKFQWAAKLEAWACKVEKIQDEPKQRSGP</sequence>
<comment type="caution">
    <text evidence="1">The sequence shown here is derived from an EMBL/GenBank/DDBJ whole genome shotgun (WGS) entry which is preliminary data.</text>
</comment>
<dbReference type="Proteomes" id="UP000299102">
    <property type="component" value="Unassembled WGS sequence"/>
</dbReference>
<dbReference type="EMBL" id="BGZK01001106">
    <property type="protein sequence ID" value="GBP71384.1"/>
    <property type="molecule type" value="Genomic_DNA"/>
</dbReference>
<keyword evidence="2" id="KW-1185">Reference proteome</keyword>